<keyword evidence="2 4" id="KW-0238">DNA-binding</keyword>
<reference evidence="6 7" key="1">
    <citation type="submission" date="2021-02" db="EMBL/GenBank/DDBJ databases">
        <title>Actinophytocola xerophila sp. nov., isolated from soil of cotton cropping field.</title>
        <authorList>
            <person name="Huang R."/>
            <person name="Chen X."/>
            <person name="Ge X."/>
            <person name="Liu W."/>
        </authorList>
    </citation>
    <scope>NUCLEOTIDE SEQUENCE [LARGE SCALE GENOMIC DNA]</scope>
    <source>
        <strain evidence="6 7">S1-96</strain>
    </source>
</reference>
<dbReference type="InterPro" id="IPR009057">
    <property type="entry name" value="Homeodomain-like_sf"/>
</dbReference>
<evidence type="ECO:0000256" key="4">
    <source>
        <dbReference type="PROSITE-ProRule" id="PRU00335"/>
    </source>
</evidence>
<dbReference type="PROSITE" id="PS01081">
    <property type="entry name" value="HTH_TETR_1"/>
    <property type="match status" value="1"/>
</dbReference>
<dbReference type="PRINTS" id="PR00455">
    <property type="entry name" value="HTHTETR"/>
</dbReference>
<organism evidence="6 7">
    <name type="scientific">Actinophytocola gossypii</name>
    <dbReference type="NCBI Taxonomy" id="2812003"/>
    <lineage>
        <taxon>Bacteria</taxon>
        <taxon>Bacillati</taxon>
        <taxon>Actinomycetota</taxon>
        <taxon>Actinomycetes</taxon>
        <taxon>Pseudonocardiales</taxon>
        <taxon>Pseudonocardiaceae</taxon>
    </lineage>
</organism>
<dbReference type="EMBL" id="JAFFZE010000014">
    <property type="protein sequence ID" value="MCT2584930.1"/>
    <property type="molecule type" value="Genomic_DNA"/>
</dbReference>
<dbReference type="InterPro" id="IPR023772">
    <property type="entry name" value="DNA-bd_HTH_TetR-type_CS"/>
</dbReference>
<evidence type="ECO:0000256" key="3">
    <source>
        <dbReference type="ARBA" id="ARBA00023163"/>
    </source>
</evidence>
<dbReference type="PROSITE" id="PS50977">
    <property type="entry name" value="HTH_TETR_2"/>
    <property type="match status" value="1"/>
</dbReference>
<evidence type="ECO:0000259" key="5">
    <source>
        <dbReference type="PROSITE" id="PS50977"/>
    </source>
</evidence>
<gene>
    <name evidence="6" type="ORF">JT362_17590</name>
</gene>
<dbReference type="SUPFAM" id="SSF46689">
    <property type="entry name" value="Homeodomain-like"/>
    <property type="match status" value="1"/>
</dbReference>
<keyword evidence="1" id="KW-0805">Transcription regulation</keyword>
<keyword evidence="7" id="KW-1185">Reference proteome</keyword>
<comment type="caution">
    <text evidence="6">The sequence shown here is derived from an EMBL/GenBank/DDBJ whole genome shotgun (WGS) entry which is preliminary data.</text>
</comment>
<sequence length="200" mass="21856">MSTAKSRRDQFTEETRAALLAAATRRFATLGFAGTSLEDVAADIRATRGAVYHHFSSKRALFEAVFQDLERNANDRAAEAGALGADAWQAALLALEEFLDQCCDPVYGRIVWLEGPLALGWTAWIEAEQNFAYGLVERFIRDLRDGGHLTPVPLTTTTQLAFGMLGAAGQALAAATPEERPRIRSEYLDLIARLLTGLRA</sequence>
<evidence type="ECO:0000313" key="6">
    <source>
        <dbReference type="EMBL" id="MCT2584930.1"/>
    </source>
</evidence>
<dbReference type="PANTHER" id="PTHR47506:SF1">
    <property type="entry name" value="HTH-TYPE TRANSCRIPTIONAL REGULATOR YJDC"/>
    <property type="match status" value="1"/>
</dbReference>
<dbReference type="Pfam" id="PF00440">
    <property type="entry name" value="TetR_N"/>
    <property type="match status" value="1"/>
</dbReference>
<feature type="domain" description="HTH tetR-type" evidence="5">
    <location>
        <begin position="13"/>
        <end position="73"/>
    </location>
</feature>
<evidence type="ECO:0000313" key="7">
    <source>
        <dbReference type="Proteomes" id="UP001156441"/>
    </source>
</evidence>
<evidence type="ECO:0000256" key="1">
    <source>
        <dbReference type="ARBA" id="ARBA00023015"/>
    </source>
</evidence>
<feature type="DNA-binding region" description="H-T-H motif" evidence="4">
    <location>
        <begin position="36"/>
        <end position="55"/>
    </location>
</feature>
<name>A0ABT2JAQ7_9PSEU</name>
<evidence type="ECO:0000256" key="2">
    <source>
        <dbReference type="ARBA" id="ARBA00023125"/>
    </source>
</evidence>
<protein>
    <submittedName>
        <fullName evidence="6">TetR/AcrR family transcriptional regulator</fullName>
    </submittedName>
</protein>
<accession>A0ABT2JAQ7</accession>
<dbReference type="Proteomes" id="UP001156441">
    <property type="component" value="Unassembled WGS sequence"/>
</dbReference>
<dbReference type="Pfam" id="PF21351">
    <property type="entry name" value="TetR_C_41"/>
    <property type="match status" value="1"/>
</dbReference>
<dbReference type="Gene3D" id="1.10.357.10">
    <property type="entry name" value="Tetracycline Repressor, domain 2"/>
    <property type="match status" value="1"/>
</dbReference>
<dbReference type="PANTHER" id="PTHR47506">
    <property type="entry name" value="TRANSCRIPTIONAL REGULATORY PROTEIN"/>
    <property type="match status" value="1"/>
</dbReference>
<dbReference type="RefSeq" id="WP_260192342.1">
    <property type="nucleotide sequence ID" value="NZ_JAFFZE010000014.1"/>
</dbReference>
<keyword evidence="3" id="KW-0804">Transcription</keyword>
<dbReference type="InterPro" id="IPR049484">
    <property type="entry name" value="Rv0078-like_C"/>
</dbReference>
<proteinExistence type="predicted"/>
<dbReference type="InterPro" id="IPR001647">
    <property type="entry name" value="HTH_TetR"/>
</dbReference>